<dbReference type="InterPro" id="IPR001119">
    <property type="entry name" value="SLH_dom"/>
</dbReference>
<organism evidence="3 4">
    <name type="scientific">Paenibacillus cookii</name>
    <dbReference type="NCBI Taxonomy" id="157839"/>
    <lineage>
        <taxon>Bacteria</taxon>
        <taxon>Bacillati</taxon>
        <taxon>Bacillota</taxon>
        <taxon>Bacilli</taxon>
        <taxon>Bacillales</taxon>
        <taxon>Paenibacillaceae</taxon>
        <taxon>Paenibacillus</taxon>
    </lineage>
</organism>
<protein>
    <recommendedName>
        <fullName evidence="2">SLH domain-containing protein</fullName>
    </recommendedName>
</protein>
<feature type="domain" description="SLH" evidence="2">
    <location>
        <begin position="153"/>
        <end position="216"/>
    </location>
</feature>
<evidence type="ECO:0000313" key="3">
    <source>
        <dbReference type="EMBL" id="GIO67871.1"/>
    </source>
</evidence>
<evidence type="ECO:0000313" key="4">
    <source>
        <dbReference type="Proteomes" id="UP000680638"/>
    </source>
</evidence>
<dbReference type="Pfam" id="PF00395">
    <property type="entry name" value="SLH"/>
    <property type="match status" value="2"/>
</dbReference>
<comment type="caution">
    <text evidence="3">The sequence shown here is derived from an EMBL/GenBank/DDBJ whole genome shotgun (WGS) entry which is preliminary data.</text>
</comment>
<accession>A0ABQ4LX64</accession>
<feature type="signal peptide" evidence="1">
    <location>
        <begin position="1"/>
        <end position="24"/>
    </location>
</feature>
<evidence type="ECO:0000259" key="2">
    <source>
        <dbReference type="PROSITE" id="PS51272"/>
    </source>
</evidence>
<dbReference type="Proteomes" id="UP000680638">
    <property type="component" value="Unassembled WGS sequence"/>
</dbReference>
<dbReference type="EMBL" id="BORW01000012">
    <property type="protein sequence ID" value="GIO67871.1"/>
    <property type="molecule type" value="Genomic_DNA"/>
</dbReference>
<evidence type="ECO:0000256" key="1">
    <source>
        <dbReference type="SAM" id="SignalP"/>
    </source>
</evidence>
<dbReference type="RefSeq" id="WP_212950216.1">
    <property type="nucleotide sequence ID" value="NZ_BORW01000012.1"/>
</dbReference>
<keyword evidence="4" id="KW-1185">Reference proteome</keyword>
<feature type="domain" description="SLH" evidence="2">
    <location>
        <begin position="23"/>
        <end position="86"/>
    </location>
</feature>
<dbReference type="PROSITE" id="PS51272">
    <property type="entry name" value="SLH"/>
    <property type="match status" value="2"/>
</dbReference>
<feature type="chain" id="PRO_5046537055" description="SLH domain-containing protein" evidence="1">
    <location>
        <begin position="25"/>
        <end position="229"/>
    </location>
</feature>
<reference evidence="3 4" key="1">
    <citation type="submission" date="2021-03" db="EMBL/GenBank/DDBJ databases">
        <title>Antimicrobial resistance genes in bacteria isolated from Japanese honey, and their potential for conferring macrolide and lincosamide resistance in the American foulbrood pathogen Paenibacillus larvae.</title>
        <authorList>
            <person name="Okamoto M."/>
            <person name="Kumagai M."/>
            <person name="Kanamori H."/>
            <person name="Takamatsu D."/>
        </authorList>
    </citation>
    <scope>NUCLEOTIDE SEQUENCE [LARGE SCALE GENOMIC DNA]</scope>
    <source>
        <strain evidence="3 4">J21TS3</strain>
    </source>
</reference>
<gene>
    <name evidence="3" type="ORF">J21TS3_26920</name>
</gene>
<sequence>MKKTWTVTALSFALLVSAAGSALASASFRDIGESGAKQQIEALQAKGVVTGVAADRFAPGERLLLAQGMAMIARGLLADAPASDDKTGPGGAYFTSIPADAWYHASFVAAHDRGLDLPADADPAGAVTKEQFVHYVMQALESTKRFPMINLVPAALADEDQLTVEYQGTIQRALHYGLVDLDESGRFHPQTQITREDAASILYKAIALYEKQAKTNDPTKPQSSQDSSK</sequence>
<keyword evidence="1" id="KW-0732">Signal</keyword>
<proteinExistence type="predicted"/>
<name>A0ABQ4LX64_9BACL</name>